<dbReference type="Pfam" id="PF00646">
    <property type="entry name" value="F-box"/>
    <property type="match status" value="1"/>
</dbReference>
<dbReference type="Proteomes" id="UP000799539">
    <property type="component" value="Unassembled WGS sequence"/>
</dbReference>
<dbReference type="InterPro" id="IPR001810">
    <property type="entry name" value="F-box_dom"/>
</dbReference>
<dbReference type="OrthoDB" id="3634224at2759"/>
<evidence type="ECO:0000259" key="1">
    <source>
        <dbReference type="PROSITE" id="PS50181"/>
    </source>
</evidence>
<accession>A0A6A6FJ84</accession>
<feature type="domain" description="F-box" evidence="1">
    <location>
        <begin position="1"/>
        <end position="46"/>
    </location>
</feature>
<protein>
    <recommendedName>
        <fullName evidence="1">F-box domain-containing protein</fullName>
    </recommendedName>
</protein>
<dbReference type="EMBL" id="ML992670">
    <property type="protein sequence ID" value="KAF2213529.1"/>
    <property type="molecule type" value="Genomic_DNA"/>
</dbReference>
<dbReference type="SUPFAM" id="SSF52047">
    <property type="entry name" value="RNI-like"/>
    <property type="match status" value="1"/>
</dbReference>
<keyword evidence="3" id="KW-1185">Reference proteome</keyword>
<proteinExistence type="predicted"/>
<evidence type="ECO:0000313" key="3">
    <source>
        <dbReference type="Proteomes" id="UP000799539"/>
    </source>
</evidence>
<name>A0A6A6FJ84_9PEZI</name>
<dbReference type="AlphaFoldDB" id="A0A6A6FJ84"/>
<reference evidence="2" key="1">
    <citation type="journal article" date="2020" name="Stud. Mycol.">
        <title>101 Dothideomycetes genomes: a test case for predicting lifestyles and emergence of pathogens.</title>
        <authorList>
            <person name="Haridas S."/>
            <person name="Albert R."/>
            <person name="Binder M."/>
            <person name="Bloem J."/>
            <person name="Labutti K."/>
            <person name="Salamov A."/>
            <person name="Andreopoulos B."/>
            <person name="Baker S."/>
            <person name="Barry K."/>
            <person name="Bills G."/>
            <person name="Bluhm B."/>
            <person name="Cannon C."/>
            <person name="Castanera R."/>
            <person name="Culley D."/>
            <person name="Daum C."/>
            <person name="Ezra D."/>
            <person name="Gonzalez J."/>
            <person name="Henrissat B."/>
            <person name="Kuo A."/>
            <person name="Liang C."/>
            <person name="Lipzen A."/>
            <person name="Lutzoni F."/>
            <person name="Magnuson J."/>
            <person name="Mondo S."/>
            <person name="Nolan M."/>
            <person name="Ohm R."/>
            <person name="Pangilinan J."/>
            <person name="Park H.-J."/>
            <person name="Ramirez L."/>
            <person name="Alfaro M."/>
            <person name="Sun H."/>
            <person name="Tritt A."/>
            <person name="Yoshinaga Y."/>
            <person name="Zwiers L.-H."/>
            <person name="Turgeon B."/>
            <person name="Goodwin S."/>
            <person name="Spatafora J."/>
            <person name="Crous P."/>
            <person name="Grigoriev I."/>
        </authorList>
    </citation>
    <scope>NUCLEOTIDE SEQUENCE</scope>
    <source>
        <strain evidence="2">SCOH1-5</strain>
    </source>
</reference>
<dbReference type="PROSITE" id="PS50181">
    <property type="entry name" value="FBOX"/>
    <property type="match status" value="1"/>
</dbReference>
<organism evidence="2 3">
    <name type="scientific">Cercospora zeae-maydis SCOH1-5</name>
    <dbReference type="NCBI Taxonomy" id="717836"/>
    <lineage>
        <taxon>Eukaryota</taxon>
        <taxon>Fungi</taxon>
        <taxon>Dikarya</taxon>
        <taxon>Ascomycota</taxon>
        <taxon>Pezizomycotina</taxon>
        <taxon>Dothideomycetes</taxon>
        <taxon>Dothideomycetidae</taxon>
        <taxon>Mycosphaerellales</taxon>
        <taxon>Mycosphaerellaceae</taxon>
        <taxon>Cercospora</taxon>
    </lineage>
</organism>
<evidence type="ECO:0000313" key="2">
    <source>
        <dbReference type="EMBL" id="KAF2213529.1"/>
    </source>
</evidence>
<dbReference type="Gene3D" id="3.80.10.10">
    <property type="entry name" value="Ribonuclease Inhibitor"/>
    <property type="match status" value="1"/>
</dbReference>
<gene>
    <name evidence="2" type="ORF">CERZMDRAFT_96362</name>
</gene>
<sequence>MLRLPEELVREICQRLGPLDIGASRATSKELKNNTASSFVKTFDTVEIHLDEPHLDYLNWLSKSTFAGFVRVVHVRPRYKIVPINVWEREGNRQPTDAELYIARGDDVRELARALGSFRNLVCVEVEASPSSALPSSLAEGEDQNSRAVVKVGGIKLTGITYAFTAVLRALAMLQGNGIAVRELRAGTMPNGVVRKSTDHLSLQLNLYPQSLSQILGQLQTLDLVLEVRPGTRGTDCAALLAQFLAQTNNLRHVKLSFWHIAGDWLSETFKNVTLPHLQALKLQAAHDVNFNLLAEFLARHKSTLRTLELKNIIFIDDELAEAFPALFLSEGFLLRDINLRQLCSRGSGMLLFGTTLDYICNACEQDSRATCCNTTGLGCEHSSLVATKGEVSANEQLKQMKMMCTLPWPMRVVQPT</sequence>
<dbReference type="InterPro" id="IPR032675">
    <property type="entry name" value="LRR_dom_sf"/>
</dbReference>